<evidence type="ECO:0000256" key="3">
    <source>
        <dbReference type="ARBA" id="ARBA00023235"/>
    </source>
</evidence>
<dbReference type="InterPro" id="IPR020103">
    <property type="entry name" value="PsdUridine_synth_cat_dom_sf"/>
</dbReference>
<proteinExistence type="inferred from homology"/>
<organism evidence="6 7">
    <name type="scientific">Tetradesmus obliquus</name>
    <name type="common">Green alga</name>
    <name type="synonym">Acutodesmus obliquus</name>
    <dbReference type="NCBI Taxonomy" id="3088"/>
    <lineage>
        <taxon>Eukaryota</taxon>
        <taxon>Viridiplantae</taxon>
        <taxon>Chlorophyta</taxon>
        <taxon>core chlorophytes</taxon>
        <taxon>Chlorophyceae</taxon>
        <taxon>CS clade</taxon>
        <taxon>Sphaeropleales</taxon>
        <taxon>Scenedesmaceae</taxon>
        <taxon>Tetradesmus</taxon>
    </lineage>
</organism>
<name>A0A383VHA8_TETOB</name>
<feature type="compositionally biased region" description="Low complexity" evidence="4">
    <location>
        <begin position="365"/>
        <end position="387"/>
    </location>
</feature>
<protein>
    <recommendedName>
        <fullName evidence="5">Pseudouridine synthase RsuA/RluA-like domain-containing protein</fullName>
    </recommendedName>
</protein>
<dbReference type="InterPro" id="IPR018496">
    <property type="entry name" value="PsdUridine_synth_RsuA/RluB_CS"/>
</dbReference>
<dbReference type="EMBL" id="FNXT01000373">
    <property type="protein sequence ID" value="SZX64189.1"/>
    <property type="molecule type" value="Genomic_DNA"/>
</dbReference>
<dbReference type="Pfam" id="PF00849">
    <property type="entry name" value="PseudoU_synth_2"/>
    <property type="match status" value="1"/>
</dbReference>
<dbReference type="GO" id="GO:0003723">
    <property type="term" value="F:RNA binding"/>
    <property type="evidence" value="ECO:0007669"/>
    <property type="project" value="UniProtKB-KW"/>
</dbReference>
<dbReference type="PROSITE" id="PS01149">
    <property type="entry name" value="PSI_RSU"/>
    <property type="match status" value="1"/>
</dbReference>
<dbReference type="PANTHER" id="PTHR47683">
    <property type="entry name" value="PSEUDOURIDINE SYNTHASE FAMILY PROTEIN-RELATED"/>
    <property type="match status" value="1"/>
</dbReference>
<dbReference type="PANTHER" id="PTHR47683:SF4">
    <property type="entry name" value="PSEUDOURIDINE SYNTHASE"/>
    <property type="match status" value="1"/>
</dbReference>
<accession>A0A383VHA8</accession>
<feature type="region of interest" description="Disordered" evidence="4">
    <location>
        <begin position="309"/>
        <end position="419"/>
    </location>
</feature>
<dbReference type="InterPro" id="IPR042092">
    <property type="entry name" value="PsdUridine_s_RsuA/RluB/E/F_cat"/>
</dbReference>
<dbReference type="SUPFAM" id="SSF55120">
    <property type="entry name" value="Pseudouridine synthase"/>
    <property type="match status" value="1"/>
</dbReference>
<dbReference type="GO" id="GO:0001522">
    <property type="term" value="P:pseudouridine synthesis"/>
    <property type="evidence" value="ECO:0007669"/>
    <property type="project" value="InterPro"/>
</dbReference>
<feature type="region of interest" description="Disordered" evidence="4">
    <location>
        <begin position="1"/>
        <end position="59"/>
    </location>
</feature>
<feature type="domain" description="Pseudouridine synthase RsuA/RluA-like" evidence="5">
    <location>
        <begin position="121"/>
        <end position="261"/>
    </location>
</feature>
<dbReference type="InterPro" id="IPR050343">
    <property type="entry name" value="RsuA_PseudoU_synthase"/>
</dbReference>
<dbReference type="InterPro" id="IPR020094">
    <property type="entry name" value="TruA/RsuA/RluB/E/F_N"/>
</dbReference>
<dbReference type="GO" id="GO:0009982">
    <property type="term" value="F:pseudouridine synthase activity"/>
    <property type="evidence" value="ECO:0007669"/>
    <property type="project" value="InterPro"/>
</dbReference>
<gene>
    <name evidence="6" type="ORF">BQ4739_LOCUS4710</name>
</gene>
<feature type="compositionally biased region" description="Acidic residues" evidence="4">
    <location>
        <begin position="19"/>
        <end position="28"/>
    </location>
</feature>
<dbReference type="AlphaFoldDB" id="A0A383VHA8"/>
<dbReference type="Gene3D" id="3.30.70.1560">
    <property type="entry name" value="Alpha-L RNA-binding motif"/>
    <property type="match status" value="1"/>
</dbReference>
<dbReference type="Gene3D" id="3.30.70.580">
    <property type="entry name" value="Pseudouridine synthase I, catalytic domain, N-terminal subdomain"/>
    <property type="match status" value="1"/>
</dbReference>
<dbReference type="GO" id="GO:0006364">
    <property type="term" value="P:rRNA processing"/>
    <property type="evidence" value="ECO:0007669"/>
    <property type="project" value="UniProtKB-ARBA"/>
</dbReference>
<keyword evidence="7" id="KW-1185">Reference proteome</keyword>
<feature type="compositionally biased region" description="Low complexity" evidence="4">
    <location>
        <begin position="309"/>
        <end position="341"/>
    </location>
</feature>
<evidence type="ECO:0000256" key="2">
    <source>
        <dbReference type="ARBA" id="ARBA00022884"/>
    </source>
</evidence>
<evidence type="ECO:0000313" key="7">
    <source>
        <dbReference type="Proteomes" id="UP000256970"/>
    </source>
</evidence>
<evidence type="ECO:0000256" key="1">
    <source>
        <dbReference type="ARBA" id="ARBA00008348"/>
    </source>
</evidence>
<keyword evidence="2" id="KW-0694">RNA-binding</keyword>
<feature type="compositionally biased region" description="Low complexity" evidence="4">
    <location>
        <begin position="29"/>
        <end position="52"/>
    </location>
</feature>
<evidence type="ECO:0000313" key="6">
    <source>
        <dbReference type="EMBL" id="SZX64189.1"/>
    </source>
</evidence>
<feature type="compositionally biased region" description="Acidic residues" evidence="4">
    <location>
        <begin position="388"/>
        <end position="408"/>
    </location>
</feature>
<evidence type="ECO:0000259" key="5">
    <source>
        <dbReference type="Pfam" id="PF00849"/>
    </source>
</evidence>
<reference evidence="6 7" key="1">
    <citation type="submission" date="2016-10" db="EMBL/GenBank/DDBJ databases">
        <authorList>
            <person name="Cai Z."/>
        </authorList>
    </citation>
    <scope>NUCLEOTIDE SEQUENCE [LARGE SCALE GENOMIC DNA]</scope>
</reference>
<dbReference type="Proteomes" id="UP000256970">
    <property type="component" value="Unassembled WGS sequence"/>
</dbReference>
<comment type="similarity">
    <text evidence="1">Belongs to the pseudouridine synthase RsuA family.</text>
</comment>
<evidence type="ECO:0000256" key="4">
    <source>
        <dbReference type="SAM" id="MobiDB-lite"/>
    </source>
</evidence>
<sequence>MHRYSTLTRSSSQQASTADSDDEDESEDATPAASSSSSSSSSSDGPTAAAAAKPQPEKPLRVERLLANLGYGKRQECALMLKRRRVVYADSGKPAKVGEKALAGQLLLDGEPLDPAPPLAILLHKPTGYVVTSPEDENVTDPKIYDLLPYRFGRRRPFLSAIGRLDKETSGLLMLTDDGKLLHSIQSPARGIWKLYTATLAAPLTGKEAAAAVRRFGSGTMQLVGDRSPLLPAGLRMLDDVTAEVAICEGRYHQIRRMFASIGREVVALHRNAIGGLALADCGVAEGAWAFATQQQMAAVLAGPDLQEGIQQQQQQQDEAQAGAAAEDEASQQGAAAGISSGRRRKQSAAPAGAGSLQGVKQQQDDAAWFAAGAEASSSSEQISADQLAEESDDADEDDDVELLLDEEQSVRRYTSSSRWQKRRAAIASSLQRRQKQPAECAGGV</sequence>
<dbReference type="InterPro" id="IPR006145">
    <property type="entry name" value="PsdUridine_synth_RsuA/RluA"/>
</dbReference>
<keyword evidence="3" id="KW-0413">Isomerase</keyword>